<keyword evidence="2" id="KW-0472">Membrane</keyword>
<gene>
    <name evidence="3" type="ORF">EV383_4203</name>
</gene>
<evidence type="ECO:0000256" key="2">
    <source>
        <dbReference type="SAM" id="Phobius"/>
    </source>
</evidence>
<keyword evidence="4" id="KW-1185">Reference proteome</keyword>
<keyword evidence="2" id="KW-1133">Transmembrane helix</keyword>
<dbReference type="EMBL" id="SHKL01000001">
    <property type="protein sequence ID" value="RZT87293.1"/>
    <property type="molecule type" value="Genomic_DNA"/>
</dbReference>
<keyword evidence="2" id="KW-0812">Transmembrane</keyword>
<name>A0A4Q7V3M6_PSEST</name>
<evidence type="ECO:0008006" key="5">
    <source>
        <dbReference type="Google" id="ProtNLM"/>
    </source>
</evidence>
<feature type="transmembrane region" description="Helical" evidence="2">
    <location>
        <begin position="127"/>
        <end position="146"/>
    </location>
</feature>
<dbReference type="AlphaFoldDB" id="A0A4Q7V3M6"/>
<dbReference type="Proteomes" id="UP000291591">
    <property type="component" value="Unassembled WGS sequence"/>
</dbReference>
<feature type="region of interest" description="Disordered" evidence="1">
    <location>
        <begin position="93"/>
        <end position="125"/>
    </location>
</feature>
<feature type="region of interest" description="Disordered" evidence="1">
    <location>
        <begin position="1"/>
        <end position="22"/>
    </location>
</feature>
<evidence type="ECO:0000313" key="4">
    <source>
        <dbReference type="Proteomes" id="UP000291591"/>
    </source>
</evidence>
<feature type="compositionally biased region" description="Basic and acidic residues" evidence="1">
    <location>
        <begin position="93"/>
        <end position="103"/>
    </location>
</feature>
<accession>A0A4Q7V3M6</accession>
<evidence type="ECO:0000256" key="1">
    <source>
        <dbReference type="SAM" id="MobiDB-lite"/>
    </source>
</evidence>
<sequence>MKNHEQDRVDDGERPGGTTEGRTLIARLEQLREQAGRPTVEAIARHSGRSMGAVSNTFSGTAVSSNDTADRIVTALGGTFDEEWRALLTAARAERDAKNRDKSPAPTESVPVSPSRPTGNGPSRRTVLVTGGAVLALLAAAAIAFLPDWGRDDARRSTGGDVEPLVVTRAGPLGLIVRSSGMRDGEQIGSAAEGQTLWAECRAVTDFDPRPDTGQGSNWYRVRWPSPEPGKDFLSSTPQDEYTGWVYGAFAAPTTPGGASVPRC</sequence>
<protein>
    <recommendedName>
        <fullName evidence="5">Helix-turn-helix protein</fullName>
    </recommendedName>
</protein>
<feature type="compositionally biased region" description="Basic and acidic residues" evidence="1">
    <location>
        <begin position="1"/>
        <end position="14"/>
    </location>
</feature>
<comment type="caution">
    <text evidence="3">The sequence shown here is derived from an EMBL/GenBank/DDBJ whole genome shotgun (WGS) entry which is preliminary data.</text>
</comment>
<organism evidence="3 4">
    <name type="scientific">Pseudonocardia sediminis</name>
    <dbReference type="NCBI Taxonomy" id="1397368"/>
    <lineage>
        <taxon>Bacteria</taxon>
        <taxon>Bacillati</taxon>
        <taxon>Actinomycetota</taxon>
        <taxon>Actinomycetes</taxon>
        <taxon>Pseudonocardiales</taxon>
        <taxon>Pseudonocardiaceae</taxon>
        <taxon>Pseudonocardia</taxon>
    </lineage>
</organism>
<reference evidence="3 4" key="1">
    <citation type="submission" date="2019-02" db="EMBL/GenBank/DDBJ databases">
        <title>Sequencing the genomes of 1000 actinobacteria strains.</title>
        <authorList>
            <person name="Klenk H.-P."/>
        </authorList>
    </citation>
    <scope>NUCLEOTIDE SEQUENCE [LARGE SCALE GENOMIC DNA]</scope>
    <source>
        <strain evidence="3 4">DSM 45779</strain>
    </source>
</reference>
<evidence type="ECO:0000313" key="3">
    <source>
        <dbReference type="EMBL" id="RZT87293.1"/>
    </source>
</evidence>
<feature type="compositionally biased region" description="Polar residues" evidence="1">
    <location>
        <begin position="110"/>
        <end position="123"/>
    </location>
</feature>
<proteinExistence type="predicted"/>